<protein>
    <submittedName>
        <fullName evidence="2">DUF1349 domain-containing protein</fullName>
    </submittedName>
</protein>
<comment type="caution">
    <text evidence="2">The sequence shown here is derived from an EMBL/GenBank/DDBJ whole genome shotgun (WGS) entry which is preliminary data.</text>
</comment>
<dbReference type="Pfam" id="PF17851">
    <property type="entry name" value="GH43_C2"/>
    <property type="match status" value="1"/>
</dbReference>
<evidence type="ECO:0000313" key="3">
    <source>
        <dbReference type="Proteomes" id="UP000533080"/>
    </source>
</evidence>
<proteinExistence type="predicted"/>
<dbReference type="AlphaFoldDB" id="A0A7Y4IS90"/>
<organism evidence="2 3">
    <name type="scientific">Myxococcus xanthus</name>
    <dbReference type="NCBI Taxonomy" id="34"/>
    <lineage>
        <taxon>Bacteria</taxon>
        <taxon>Pseudomonadati</taxon>
        <taxon>Myxococcota</taxon>
        <taxon>Myxococcia</taxon>
        <taxon>Myxococcales</taxon>
        <taxon>Cystobacterineae</taxon>
        <taxon>Myxococcaceae</taxon>
        <taxon>Myxococcus</taxon>
    </lineage>
</organism>
<dbReference type="SUPFAM" id="SSF49899">
    <property type="entry name" value="Concanavalin A-like lectins/glucanases"/>
    <property type="match status" value="1"/>
</dbReference>
<dbReference type="Gene3D" id="2.60.120.200">
    <property type="match status" value="1"/>
</dbReference>
<feature type="non-terminal residue" evidence="2">
    <location>
        <position position="1"/>
    </location>
</feature>
<dbReference type="InterPro" id="IPR013320">
    <property type="entry name" value="ConA-like_dom_sf"/>
</dbReference>
<gene>
    <name evidence="2" type="ORF">HNV28_38005</name>
</gene>
<sequence>PAKAGLMLRNDASAGSAYVGVFVSATGGISFQRRATAGGSTTITTVATTSKAPIWLRLGRVGNAFSAFYSTDGTTWIQVGAAATVALNTNTMIGMAATSGNKTQLSTATFSNVGITI</sequence>
<dbReference type="InterPro" id="IPR041542">
    <property type="entry name" value="GH43_C2"/>
</dbReference>
<name>A0A7Y4IS90_MYXXA</name>
<dbReference type="Proteomes" id="UP000533080">
    <property type="component" value="Unassembled WGS sequence"/>
</dbReference>
<evidence type="ECO:0000259" key="1">
    <source>
        <dbReference type="Pfam" id="PF17851"/>
    </source>
</evidence>
<reference evidence="2 3" key="1">
    <citation type="submission" date="2020-05" db="EMBL/GenBank/DDBJ databases">
        <authorList>
            <person name="Whitworth D."/>
        </authorList>
    </citation>
    <scope>NUCLEOTIDE SEQUENCE [LARGE SCALE GENOMIC DNA]</scope>
    <source>
        <strain evidence="2 3">AM005</strain>
    </source>
</reference>
<dbReference type="EMBL" id="JABFNT010000389">
    <property type="protein sequence ID" value="NOJ84035.1"/>
    <property type="molecule type" value="Genomic_DNA"/>
</dbReference>
<dbReference type="RefSeq" id="WP_171445660.1">
    <property type="nucleotide sequence ID" value="NZ_JABFNT010000389.1"/>
</dbReference>
<feature type="domain" description="Beta-xylosidase C-terminal Concanavalin A-like" evidence="1">
    <location>
        <begin position="3"/>
        <end position="111"/>
    </location>
</feature>
<evidence type="ECO:0000313" key="2">
    <source>
        <dbReference type="EMBL" id="NOJ84035.1"/>
    </source>
</evidence>
<accession>A0A7Y4IS90</accession>